<keyword evidence="2" id="KW-1134">Transmembrane beta strand</keyword>
<dbReference type="Gene3D" id="1.20.1600.10">
    <property type="entry name" value="Outer membrane efflux proteins (OEP)"/>
    <property type="match status" value="1"/>
</dbReference>
<evidence type="ECO:0000256" key="2">
    <source>
        <dbReference type="RuleBase" id="RU362097"/>
    </source>
</evidence>
<comment type="caution">
    <text evidence="3">The sequence shown here is derived from an EMBL/GenBank/DDBJ whole genome shotgun (WGS) entry which is preliminary data.</text>
</comment>
<dbReference type="Gene3D" id="2.20.200.10">
    <property type="entry name" value="Outer membrane efflux proteins (OEP)"/>
    <property type="match status" value="1"/>
</dbReference>
<dbReference type="Proteomes" id="UP000186931">
    <property type="component" value="Unassembled WGS sequence"/>
</dbReference>
<accession>A0A1E8E4F7</accession>
<dbReference type="eggNOG" id="COG1538">
    <property type="taxonomic scope" value="Bacteria"/>
</dbReference>
<dbReference type="PANTHER" id="PTHR30203:SF32">
    <property type="entry name" value="CATION EFFLUX SYSTEM PROTEIN CUSC"/>
    <property type="match status" value="1"/>
</dbReference>
<name>A0A1E8E4F7_9GAMM</name>
<evidence type="ECO:0000313" key="3">
    <source>
        <dbReference type="EMBL" id="OFE44505.1"/>
    </source>
</evidence>
<protein>
    <submittedName>
        <fullName evidence="3">RND transporter</fullName>
    </submittedName>
</protein>
<sequence length="478" mass="52569">MRFNQKSRQFSQLVTALFIGSSLVGCAAIVKTPYQAPAVNIPQQFEQQQKSQQVLAQLNTDRWWTLFHDAALNQLVEQVLARNSDLAVAGLNLQQARLQAKQSQSQQGVRIGNAGISTGHQFSLEGNGDAARGISLNYPGLSYELDLFGKLANQTEAARWEALATEQDLQATAQSLIATTANLYWQLGYLNERYVVAQQNLASTQKTYELVSAQYRAGAVSGLDLNQAEQALQSQKSTLSQITQQKVETRTALAVLLHQPVQMLNINEPQSLAAVRLPNITAGLPAELLSRRPDLRAAELRLRKALANKDANRASYYPSISLTGTLSTGVGTGAHTSLSDALKNPIATLGAGLTLPFLQWNDMQRDLKVNALEYEKAIVQYRQTLYKAFADVENALSTRTALNQQVALQSRNLALAEKTERLTEVRYRHGAIALKNLLDAQETTRNARLSLLQTKQNQYNAYVTLLQALGGSPIQNIQ</sequence>
<organism evidence="3 4">
    <name type="scientific">Acinetobacter towneri</name>
    <dbReference type="NCBI Taxonomy" id="202956"/>
    <lineage>
        <taxon>Bacteria</taxon>
        <taxon>Pseudomonadati</taxon>
        <taxon>Pseudomonadota</taxon>
        <taxon>Gammaproteobacteria</taxon>
        <taxon>Moraxellales</taxon>
        <taxon>Moraxellaceae</taxon>
        <taxon>Acinetobacter</taxon>
    </lineage>
</organism>
<dbReference type="NCBIfam" id="TIGR01845">
    <property type="entry name" value="outer_NodT"/>
    <property type="match status" value="1"/>
</dbReference>
<feature type="signal peptide" evidence="2">
    <location>
        <begin position="1"/>
        <end position="27"/>
    </location>
</feature>
<evidence type="ECO:0000313" key="4">
    <source>
        <dbReference type="Proteomes" id="UP000186931"/>
    </source>
</evidence>
<dbReference type="GO" id="GO:0015562">
    <property type="term" value="F:efflux transmembrane transporter activity"/>
    <property type="evidence" value="ECO:0007669"/>
    <property type="project" value="InterPro"/>
</dbReference>
<dbReference type="AlphaFoldDB" id="A0A1E8E4F7"/>
<dbReference type="Pfam" id="PF02321">
    <property type="entry name" value="OEP"/>
    <property type="match status" value="2"/>
</dbReference>
<dbReference type="RefSeq" id="WP_070152792.1">
    <property type="nucleotide sequence ID" value="NZ_MKQS01000002.1"/>
</dbReference>
<dbReference type="STRING" id="202956.BJN41_08185"/>
<dbReference type="EMBL" id="MKQS01000002">
    <property type="protein sequence ID" value="OFE44505.1"/>
    <property type="molecule type" value="Genomic_DNA"/>
</dbReference>
<keyword evidence="2" id="KW-0732">Signal</keyword>
<keyword evidence="2" id="KW-0564">Palmitate</keyword>
<proteinExistence type="inferred from homology"/>
<feature type="chain" id="PRO_5009028682" evidence="2">
    <location>
        <begin position="28"/>
        <end position="478"/>
    </location>
</feature>
<comment type="similarity">
    <text evidence="1 2">Belongs to the outer membrane factor (OMF) (TC 1.B.17) family.</text>
</comment>
<gene>
    <name evidence="3" type="ORF">BJN41_08185</name>
</gene>
<dbReference type="GO" id="GO:0009279">
    <property type="term" value="C:cell outer membrane"/>
    <property type="evidence" value="ECO:0007669"/>
    <property type="project" value="UniProtKB-SubCell"/>
</dbReference>
<comment type="subcellular location">
    <subcellularLocation>
        <location evidence="2">Cell outer membrane</location>
        <topology evidence="2">Lipid-anchor</topology>
    </subcellularLocation>
</comment>
<dbReference type="InterPro" id="IPR003423">
    <property type="entry name" value="OMP_efflux"/>
</dbReference>
<keyword evidence="2" id="KW-0812">Transmembrane</keyword>
<dbReference type="InterPro" id="IPR010131">
    <property type="entry name" value="MdtP/NodT-like"/>
</dbReference>
<keyword evidence="2" id="KW-0472">Membrane</keyword>
<reference evidence="3 4" key="1">
    <citation type="submission" date="2016-10" db="EMBL/GenBank/DDBJ databases">
        <title>Genome of airborne Acinetobacter sp. 5-2Ac02 in the hospital environment: Species near to Acinetobacter towneri.</title>
        <authorList>
            <person name="Barbosa B."/>
            <person name="Fernandez-Garcia L."/>
            <person name="Gato E."/>
            <person name="Leao R."/>
            <person name="Albano R."/>
            <person name="Fernandez B."/>
            <person name="Fernandez-Cuenca F."/>
            <person name="Marques E."/>
            <person name="Tomas M."/>
        </authorList>
    </citation>
    <scope>NUCLEOTIDE SEQUENCE [LARGE SCALE GENOMIC DNA]</scope>
    <source>
        <strain evidence="3 4">5-2Ac02</strain>
    </source>
</reference>
<keyword evidence="2" id="KW-0449">Lipoprotein</keyword>
<dbReference type="PANTHER" id="PTHR30203">
    <property type="entry name" value="OUTER MEMBRANE CATION EFFLUX PROTEIN"/>
    <property type="match status" value="1"/>
</dbReference>
<dbReference type="PROSITE" id="PS51257">
    <property type="entry name" value="PROKAR_LIPOPROTEIN"/>
    <property type="match status" value="1"/>
</dbReference>
<evidence type="ECO:0000256" key="1">
    <source>
        <dbReference type="ARBA" id="ARBA00007613"/>
    </source>
</evidence>
<dbReference type="SUPFAM" id="SSF56954">
    <property type="entry name" value="Outer membrane efflux proteins (OEP)"/>
    <property type="match status" value="1"/>
</dbReference>